<name>A0A318DBF5_9GAMM</name>
<dbReference type="Proteomes" id="UP000247689">
    <property type="component" value="Unassembled WGS sequence"/>
</dbReference>
<gene>
    <name evidence="2" type="ORF">DL796_03835</name>
</gene>
<reference evidence="2 3" key="1">
    <citation type="submission" date="2018-05" db="EMBL/GenBank/DDBJ databases">
        <title>Kangiella spongicola genome sequence.</title>
        <authorList>
            <person name="Maclea K.S."/>
            <person name="Goen A.E."/>
            <person name="Kelley C."/>
            <person name="Underriner A."/>
            <person name="Silverwood T."/>
            <person name="Trachtenberg A.M."/>
        </authorList>
    </citation>
    <scope>NUCLEOTIDE SEQUENCE [LARGE SCALE GENOMIC DNA]</scope>
    <source>
        <strain evidence="2 3">ATCC BAA-2076</strain>
    </source>
</reference>
<dbReference type="InterPro" id="IPR025202">
    <property type="entry name" value="PLD-like_dom"/>
</dbReference>
<comment type="caution">
    <text evidence="2">The sequence shown here is derived from an EMBL/GenBank/DDBJ whole genome shotgun (WGS) entry which is preliminary data.</text>
</comment>
<proteinExistence type="predicted"/>
<dbReference type="OrthoDB" id="6190762at2"/>
<accession>A0A318DBF5</accession>
<feature type="domain" description="Phospholipase D-like" evidence="1">
    <location>
        <begin position="80"/>
        <end position="136"/>
    </location>
</feature>
<dbReference type="AlphaFoldDB" id="A0A318DBF5"/>
<keyword evidence="3" id="KW-1185">Reference proteome</keyword>
<dbReference type="EMBL" id="QICH01000001">
    <property type="protein sequence ID" value="PXF64277.1"/>
    <property type="molecule type" value="Genomic_DNA"/>
</dbReference>
<dbReference type="RefSeq" id="WP_110200135.1">
    <property type="nucleotide sequence ID" value="NZ_QICH01000001.1"/>
</dbReference>
<evidence type="ECO:0000313" key="3">
    <source>
        <dbReference type="Proteomes" id="UP000247689"/>
    </source>
</evidence>
<organism evidence="2 3">
    <name type="scientific">Kangiella spongicola</name>
    <dbReference type="NCBI Taxonomy" id="796379"/>
    <lineage>
        <taxon>Bacteria</taxon>
        <taxon>Pseudomonadati</taxon>
        <taxon>Pseudomonadota</taxon>
        <taxon>Gammaproteobacteria</taxon>
        <taxon>Kangiellales</taxon>
        <taxon>Kangiellaceae</taxon>
        <taxon>Kangiella</taxon>
    </lineage>
</organism>
<evidence type="ECO:0000259" key="1">
    <source>
        <dbReference type="Pfam" id="PF13091"/>
    </source>
</evidence>
<dbReference type="CDD" id="cd09117">
    <property type="entry name" value="PLDc_Bfil_DEXD_like"/>
    <property type="match status" value="1"/>
</dbReference>
<protein>
    <recommendedName>
        <fullName evidence="1">Phospholipase D-like domain-containing protein</fullName>
    </recommendedName>
</protein>
<sequence>MQLSKGGSSLNSKLKKLSEKHENISFAVAWASSGTDAFDAIYSARSKIKKAVIGTHFYQTHPDVVDKFVGFDNCHFVMQPKGVFHPKVFLFWSKSDWDLLIGSANLTKGALTENTELLVHITSKDSSEEFRAETEQAIDDFWLQGKVVDVEKAKAYRELWKAQQGALRRISGSYSPTTKSKSPVHTEIMTMSWDAFLARVKDDPYHGFKERCNLLELVRGCFTESKTFAEMELGKRKTIAGLPNAWNEYWGWFGSMKGAGYYHQAINENNKHISSALDEIPLQGIVTRDNYDAYVDEFVRAFPNGRHGISIASRLLALKRPDQFVCLDSKNKTQLCKDFGIKQSGMEYERYWDDVVCRIMDSAWWNSPKPKQNEAKQVWLGRAAMLDAIFYQP</sequence>
<evidence type="ECO:0000313" key="2">
    <source>
        <dbReference type="EMBL" id="PXF64277.1"/>
    </source>
</evidence>
<dbReference type="SUPFAM" id="SSF56024">
    <property type="entry name" value="Phospholipase D/nuclease"/>
    <property type="match status" value="1"/>
</dbReference>
<dbReference type="Gene3D" id="3.30.870.10">
    <property type="entry name" value="Endonuclease Chain A"/>
    <property type="match status" value="1"/>
</dbReference>
<dbReference type="Pfam" id="PF13091">
    <property type="entry name" value="PLDc_2"/>
    <property type="match status" value="1"/>
</dbReference>